<dbReference type="EMBL" id="WRXN01000011">
    <property type="protein sequence ID" value="MVT10925.1"/>
    <property type="molecule type" value="Genomic_DNA"/>
</dbReference>
<organism evidence="2 3">
    <name type="scientific">Chitinophaga tropicalis</name>
    <dbReference type="NCBI Taxonomy" id="2683588"/>
    <lineage>
        <taxon>Bacteria</taxon>
        <taxon>Pseudomonadati</taxon>
        <taxon>Bacteroidota</taxon>
        <taxon>Chitinophagia</taxon>
        <taxon>Chitinophagales</taxon>
        <taxon>Chitinophagaceae</taxon>
        <taxon>Chitinophaga</taxon>
    </lineage>
</organism>
<comment type="caution">
    <text evidence="2">The sequence shown here is derived from an EMBL/GenBank/DDBJ whole genome shotgun (WGS) entry which is preliminary data.</text>
</comment>
<proteinExistence type="predicted"/>
<dbReference type="RefSeq" id="WP_157308364.1">
    <property type="nucleotide sequence ID" value="NZ_WRXN01000011.1"/>
</dbReference>
<feature type="transmembrane region" description="Helical" evidence="1">
    <location>
        <begin position="70"/>
        <end position="90"/>
    </location>
</feature>
<evidence type="ECO:0000313" key="3">
    <source>
        <dbReference type="Proteomes" id="UP000461730"/>
    </source>
</evidence>
<reference evidence="2 3" key="1">
    <citation type="submission" date="2019-12" db="EMBL/GenBank/DDBJ databases">
        <title>Chitinophaga sp. strain ysch24 (GDMCC 1.1355), whole genome shotgun sequence.</title>
        <authorList>
            <person name="Zhang X."/>
        </authorList>
    </citation>
    <scope>NUCLEOTIDE SEQUENCE [LARGE SCALE GENOMIC DNA]</scope>
    <source>
        <strain evidence="3">ysch24</strain>
    </source>
</reference>
<evidence type="ECO:0000256" key="1">
    <source>
        <dbReference type="SAM" id="Phobius"/>
    </source>
</evidence>
<accession>A0A7K1UA67</accession>
<protein>
    <recommendedName>
        <fullName evidence="4">Signal peptidase I</fullName>
    </recommendedName>
</protein>
<feature type="transmembrane region" description="Helical" evidence="1">
    <location>
        <begin position="46"/>
        <end position="64"/>
    </location>
</feature>
<gene>
    <name evidence="2" type="ORF">GO493_21840</name>
</gene>
<feature type="transmembrane region" description="Helical" evidence="1">
    <location>
        <begin position="102"/>
        <end position="123"/>
    </location>
</feature>
<evidence type="ECO:0000313" key="2">
    <source>
        <dbReference type="EMBL" id="MVT10925.1"/>
    </source>
</evidence>
<dbReference type="Pfam" id="PF18936">
    <property type="entry name" value="DUF5684"/>
    <property type="match status" value="1"/>
</dbReference>
<dbReference type="Proteomes" id="UP000461730">
    <property type="component" value="Unassembled WGS sequence"/>
</dbReference>
<name>A0A7K1UA67_9BACT</name>
<keyword evidence="3" id="KW-1185">Reference proteome</keyword>
<evidence type="ECO:0008006" key="4">
    <source>
        <dbReference type="Google" id="ProtNLM"/>
    </source>
</evidence>
<keyword evidence="1" id="KW-0812">Transmembrane</keyword>
<keyword evidence="1" id="KW-1133">Transmembrane helix</keyword>
<dbReference type="AlphaFoldDB" id="A0A7K1UA67"/>
<feature type="transmembrane region" description="Helical" evidence="1">
    <location>
        <begin position="12"/>
        <end position="34"/>
    </location>
</feature>
<sequence>MQNYESTGAEAAMAGVFLTFMLFFWAICLIIIVAMWRIFTKAGQPGWASIVPIYSAVVLMRIIGKPDWHFLLYLIPFYNIYIAIVHTNLLSKSFGKGEGFTVGLIFLGIIFYPILAFGDSVYLGPGGAGGAHLDNKIDSIGTPAV</sequence>
<keyword evidence="1" id="KW-0472">Membrane</keyword>
<dbReference type="InterPro" id="IPR043739">
    <property type="entry name" value="DUF5684"/>
</dbReference>